<dbReference type="Pfam" id="PF12791">
    <property type="entry name" value="RsgI_N"/>
    <property type="match status" value="1"/>
</dbReference>
<sequence length="260" mass="30168">MKKGIVMEKHSRYIIIMTKEGIFKKAASVENVEIGDEVYFKPIASEKSFFLYFKKQVKSPVRIVAMVCMLLLVVMPLYFIMGKNKTYAYINLEINPSVELIIDESLHVHRITPLNDDADQLVKKLTNYKNKYLEKVIAKIMMHSEEAGLVKHGKNMLIGVSFVNEEAQNGDLIKRLQNHLSDKESGWGIATFQVPKKIREKAQKNNQTMNETMALEIDEKNMVKNNFNEEDKEMIQSFYQFNEEKQIQEPQTEPVKDNNL</sequence>
<evidence type="ECO:0000256" key="4">
    <source>
        <dbReference type="ARBA" id="ARBA00022989"/>
    </source>
</evidence>
<keyword evidence="5 6" id="KW-0472">Membrane</keyword>
<dbReference type="PROSITE" id="PS51849">
    <property type="entry name" value="RSGI_N"/>
    <property type="match status" value="1"/>
</dbReference>
<evidence type="ECO:0000259" key="7">
    <source>
        <dbReference type="PROSITE" id="PS51849"/>
    </source>
</evidence>
<evidence type="ECO:0000313" key="8">
    <source>
        <dbReference type="EMBL" id="MBP2257372.1"/>
    </source>
</evidence>
<evidence type="ECO:0000256" key="1">
    <source>
        <dbReference type="ARBA" id="ARBA00004162"/>
    </source>
</evidence>
<comment type="caution">
    <text evidence="8">The sequence shown here is derived from an EMBL/GenBank/DDBJ whole genome shotgun (WGS) entry which is preliminary data.</text>
</comment>
<dbReference type="EMBL" id="JAGIKX010000007">
    <property type="protein sequence ID" value="MBP2257372.1"/>
    <property type="molecule type" value="Genomic_DNA"/>
</dbReference>
<feature type="transmembrane region" description="Helical" evidence="6">
    <location>
        <begin position="63"/>
        <end position="81"/>
    </location>
</feature>
<evidence type="ECO:0000256" key="3">
    <source>
        <dbReference type="ARBA" id="ARBA00022692"/>
    </source>
</evidence>
<dbReference type="InterPro" id="IPR024449">
    <property type="entry name" value="Anti-sigma_RsgI_N"/>
</dbReference>
<keyword evidence="9" id="KW-1185">Reference proteome</keyword>
<keyword evidence="4 6" id="KW-1133">Transmembrane helix</keyword>
<keyword evidence="3 6" id="KW-0812">Transmembrane</keyword>
<keyword evidence="2" id="KW-1003">Cell membrane</keyword>
<name>A0ABS4S7B5_9BACI</name>
<feature type="domain" description="RsgI N-terminal anti-sigma" evidence="7">
    <location>
        <begin position="2"/>
        <end position="49"/>
    </location>
</feature>
<dbReference type="RefSeq" id="WP_029270166.1">
    <property type="nucleotide sequence ID" value="NZ_JAGIKX010000007.1"/>
</dbReference>
<accession>A0ABS4S7B5</accession>
<dbReference type="Pfam" id="PF23750">
    <property type="entry name" value="RsgI_M"/>
    <property type="match status" value="1"/>
</dbReference>
<organism evidence="8 9">
    <name type="scientific">Virgibacillus alimentarius</name>
    <dbReference type="NCBI Taxonomy" id="698769"/>
    <lineage>
        <taxon>Bacteria</taxon>
        <taxon>Bacillati</taxon>
        <taxon>Bacillota</taxon>
        <taxon>Bacilli</taxon>
        <taxon>Bacillales</taxon>
        <taxon>Bacillaceae</taxon>
        <taxon>Virgibacillus</taxon>
    </lineage>
</organism>
<evidence type="ECO:0000313" key="9">
    <source>
        <dbReference type="Proteomes" id="UP001519294"/>
    </source>
</evidence>
<gene>
    <name evidence="8" type="ORF">J2Z81_001320</name>
</gene>
<dbReference type="Proteomes" id="UP001519294">
    <property type="component" value="Unassembled WGS sequence"/>
</dbReference>
<proteinExistence type="predicted"/>
<evidence type="ECO:0000256" key="2">
    <source>
        <dbReference type="ARBA" id="ARBA00022475"/>
    </source>
</evidence>
<protein>
    <recommendedName>
        <fullName evidence="7">RsgI N-terminal anti-sigma domain-containing protein</fullName>
    </recommendedName>
</protein>
<dbReference type="InterPro" id="IPR055431">
    <property type="entry name" value="RsgI_M"/>
</dbReference>
<evidence type="ECO:0000256" key="6">
    <source>
        <dbReference type="SAM" id="Phobius"/>
    </source>
</evidence>
<evidence type="ECO:0000256" key="5">
    <source>
        <dbReference type="ARBA" id="ARBA00023136"/>
    </source>
</evidence>
<comment type="subcellular location">
    <subcellularLocation>
        <location evidence="1">Cell membrane</location>
        <topology evidence="1">Single-pass membrane protein</topology>
    </subcellularLocation>
</comment>
<reference evidence="8 9" key="1">
    <citation type="submission" date="2021-03" db="EMBL/GenBank/DDBJ databases">
        <title>Genomic Encyclopedia of Type Strains, Phase IV (KMG-IV): sequencing the most valuable type-strain genomes for metagenomic binning, comparative biology and taxonomic classification.</title>
        <authorList>
            <person name="Goeker M."/>
        </authorList>
    </citation>
    <scope>NUCLEOTIDE SEQUENCE [LARGE SCALE GENOMIC DNA]</scope>
    <source>
        <strain evidence="8 9">DSM 25790</strain>
    </source>
</reference>